<keyword evidence="1" id="KW-0732">Signal</keyword>
<dbReference type="PROSITE" id="PS51782">
    <property type="entry name" value="LYSM"/>
    <property type="match status" value="1"/>
</dbReference>
<dbReference type="Gene3D" id="3.10.350.10">
    <property type="entry name" value="LysM domain"/>
    <property type="match status" value="1"/>
</dbReference>
<dbReference type="InterPro" id="IPR036779">
    <property type="entry name" value="LysM_dom_sf"/>
</dbReference>
<dbReference type="EMBL" id="JAATWM020000019">
    <property type="protein sequence ID" value="KAF9876070.1"/>
    <property type="molecule type" value="Genomic_DNA"/>
</dbReference>
<proteinExistence type="predicted"/>
<evidence type="ECO:0000256" key="1">
    <source>
        <dbReference type="SAM" id="SignalP"/>
    </source>
</evidence>
<dbReference type="InterPro" id="IPR018392">
    <property type="entry name" value="LysM"/>
</dbReference>
<sequence>MKSYESAAALILVLLSPVYGLGIPTPISTPSPLHQPVHPDCSQFYQAKAGDDCESISDANSISSLDFVWFNGGLDHLHSCDEEEIKPGTWYCVEVGDMSSAVSTVTAVEPKATIEKRKMVISIPVPSYIIALRSSTTLRPRWVASKTGGTPPAKPTGYLPGTFGTAGFHTRTSTAPRITVPPEPACLPDECAAGFQAAVGTAAASQSQFCARVLGTECRPYELRGMGLPLSLYSVCTQRDVCQDVSSACSCWTNGQMTWHPTRGQSWGRKYLNMKVPANLIH</sequence>
<dbReference type="RefSeq" id="XP_038745531.1">
    <property type="nucleotide sequence ID" value="XM_038889233.1"/>
</dbReference>
<feature type="chain" id="PRO_5040164632" evidence="1">
    <location>
        <begin position="21"/>
        <end position="282"/>
    </location>
</feature>
<dbReference type="GeneID" id="62162307"/>
<evidence type="ECO:0000313" key="4">
    <source>
        <dbReference type="Proteomes" id="UP000781932"/>
    </source>
</evidence>
<protein>
    <submittedName>
        <fullName evidence="3">Class V chitinase</fullName>
    </submittedName>
</protein>
<accession>A0A9P6ICG0</accession>
<feature type="domain" description="LysM" evidence="2">
    <location>
        <begin position="43"/>
        <end position="93"/>
    </location>
</feature>
<feature type="signal peptide" evidence="1">
    <location>
        <begin position="1"/>
        <end position="20"/>
    </location>
</feature>
<evidence type="ECO:0000313" key="3">
    <source>
        <dbReference type="EMBL" id="KAF9876070.1"/>
    </source>
</evidence>
<dbReference type="AlphaFoldDB" id="A0A9P6ICG0"/>
<comment type="caution">
    <text evidence="3">The sequence shown here is derived from an EMBL/GenBank/DDBJ whole genome shotgun (WGS) entry which is preliminary data.</text>
</comment>
<dbReference type="Proteomes" id="UP000781932">
    <property type="component" value="Unassembled WGS sequence"/>
</dbReference>
<dbReference type="OrthoDB" id="4825336at2759"/>
<evidence type="ECO:0000259" key="2">
    <source>
        <dbReference type="PROSITE" id="PS51782"/>
    </source>
</evidence>
<reference evidence="3" key="2">
    <citation type="submission" date="2020-11" db="EMBL/GenBank/DDBJ databases">
        <title>Whole genome sequencing of Colletotrichum sp.</title>
        <authorList>
            <person name="Li H."/>
        </authorList>
    </citation>
    <scope>NUCLEOTIDE SEQUENCE</scope>
    <source>
        <strain evidence="3">CkLH20</strain>
    </source>
</reference>
<reference evidence="3" key="1">
    <citation type="submission" date="2020-03" db="EMBL/GenBank/DDBJ databases">
        <authorList>
            <person name="He L."/>
        </authorList>
    </citation>
    <scope>NUCLEOTIDE SEQUENCE</scope>
    <source>
        <strain evidence="3">CkLH20</strain>
    </source>
</reference>
<keyword evidence="4" id="KW-1185">Reference proteome</keyword>
<gene>
    <name evidence="3" type="ORF">CkaCkLH20_06516</name>
</gene>
<name>A0A9P6ICG0_9PEZI</name>
<organism evidence="3 4">
    <name type="scientific">Colletotrichum karsti</name>
    <dbReference type="NCBI Taxonomy" id="1095194"/>
    <lineage>
        <taxon>Eukaryota</taxon>
        <taxon>Fungi</taxon>
        <taxon>Dikarya</taxon>
        <taxon>Ascomycota</taxon>
        <taxon>Pezizomycotina</taxon>
        <taxon>Sordariomycetes</taxon>
        <taxon>Hypocreomycetidae</taxon>
        <taxon>Glomerellales</taxon>
        <taxon>Glomerellaceae</taxon>
        <taxon>Colletotrichum</taxon>
        <taxon>Colletotrichum boninense species complex</taxon>
    </lineage>
</organism>